<dbReference type="InterPro" id="IPR050114">
    <property type="entry name" value="UPF0173_UPF0282_UlaG_hydrolase"/>
</dbReference>
<evidence type="ECO:0000313" key="5">
    <source>
        <dbReference type="Proteomes" id="UP000078003"/>
    </source>
</evidence>
<dbReference type="Pfam" id="PF12706">
    <property type="entry name" value="Lactamase_B_2"/>
    <property type="match status" value="1"/>
</dbReference>
<dbReference type="PANTHER" id="PTHR43546:SF9">
    <property type="entry name" value="L-ASCORBATE-6-PHOSPHATE LACTONASE ULAG-RELATED"/>
    <property type="match status" value="1"/>
</dbReference>
<dbReference type="GO" id="GO:0016787">
    <property type="term" value="F:hydrolase activity"/>
    <property type="evidence" value="ECO:0007669"/>
    <property type="project" value="UniProtKB-KW"/>
</dbReference>
<dbReference type="EMBL" id="LXSF01000002">
    <property type="protein sequence ID" value="OAM17251.1"/>
    <property type="molecule type" value="Genomic_DNA"/>
</dbReference>
<reference evidence="5" key="1">
    <citation type="submission" date="2016-05" db="EMBL/GenBank/DDBJ databases">
        <title>Draft genome of Corynebacterium afermentans subsp. afermentans LCDC 88199T.</title>
        <authorList>
            <person name="Bernier A.-M."/>
            <person name="Bernard K."/>
        </authorList>
    </citation>
    <scope>NUCLEOTIDE SEQUENCE [LARGE SCALE GENOMIC DNA]</scope>
    <source>
        <strain evidence="5">NML01-0328</strain>
    </source>
</reference>
<dbReference type="InterPro" id="IPR036866">
    <property type="entry name" value="RibonucZ/Hydroxyglut_hydro"/>
</dbReference>
<dbReference type="Proteomes" id="UP000078003">
    <property type="component" value="Unassembled WGS sequence"/>
</dbReference>
<dbReference type="RefSeq" id="WP_064104107.1">
    <property type="nucleotide sequence ID" value="NZ_LXSF01000002.1"/>
</dbReference>
<evidence type="ECO:0000259" key="3">
    <source>
        <dbReference type="Pfam" id="PF12706"/>
    </source>
</evidence>
<comment type="caution">
    <text evidence="4">The sequence shown here is derived from an EMBL/GenBank/DDBJ whole genome shotgun (WGS) entry which is preliminary data.</text>
</comment>
<feature type="chain" id="PRO_5008395810" description="Metallo-beta-lactamase domain-containing protein" evidence="2">
    <location>
        <begin position="22"/>
        <end position="283"/>
    </location>
</feature>
<protein>
    <recommendedName>
        <fullName evidence="3">Metallo-beta-lactamase domain-containing protein</fullName>
    </recommendedName>
</protein>
<sequence length="283" mass="30712">MKSKQFILATVLGATAFSAWADDSYQHIRNATAKVEYAGQTFLIDPFFAPKHSMNGFAGTFNNQAKMPLVGLPMSVNKILDGVDAVIVTHTHEDHWDETAARSIPKNLPVYVQHQADAAKIRSQGFTDVRVLNGSAVFNGVTISKTGGVHGTEAMYANPQLAEILGDAMGVVFQSSGHKTAYIMGDTVWTADVNKALNRYKPDYLIMNTGYALISGISDGIIMGTADVLKASQVMPKAKIITVHMDTVNHTAVSRADMRKFIRGQGIESRVNVPEDGEILKLD</sequence>
<organism evidence="4 5">
    <name type="scientific">Eikenella corrodens</name>
    <dbReference type="NCBI Taxonomy" id="539"/>
    <lineage>
        <taxon>Bacteria</taxon>
        <taxon>Pseudomonadati</taxon>
        <taxon>Pseudomonadota</taxon>
        <taxon>Betaproteobacteria</taxon>
        <taxon>Neisseriales</taxon>
        <taxon>Neisseriaceae</taxon>
        <taxon>Eikenella</taxon>
    </lineage>
</organism>
<keyword evidence="2" id="KW-0732">Signal</keyword>
<evidence type="ECO:0000256" key="1">
    <source>
        <dbReference type="ARBA" id="ARBA00022801"/>
    </source>
</evidence>
<evidence type="ECO:0000256" key="2">
    <source>
        <dbReference type="SAM" id="SignalP"/>
    </source>
</evidence>
<dbReference type="AlphaFoldDB" id="A0A1A9RFS1"/>
<keyword evidence="1" id="KW-0378">Hydrolase</keyword>
<proteinExistence type="predicted"/>
<evidence type="ECO:0000313" key="4">
    <source>
        <dbReference type="EMBL" id="OAM17251.1"/>
    </source>
</evidence>
<dbReference type="Gene3D" id="3.60.15.10">
    <property type="entry name" value="Ribonuclease Z/Hydroxyacylglutathione hydrolase-like"/>
    <property type="match status" value="1"/>
</dbReference>
<name>A0A1A9RFS1_EIKCO</name>
<dbReference type="PANTHER" id="PTHR43546">
    <property type="entry name" value="UPF0173 METAL-DEPENDENT HYDROLASE MJ1163-RELATED"/>
    <property type="match status" value="1"/>
</dbReference>
<accession>A0A1A9RFS1</accession>
<feature type="signal peptide" evidence="2">
    <location>
        <begin position="1"/>
        <end position="21"/>
    </location>
</feature>
<gene>
    <name evidence="4" type="ORF">A7P85_02555</name>
</gene>
<dbReference type="InterPro" id="IPR001279">
    <property type="entry name" value="Metallo-B-lactamas"/>
</dbReference>
<feature type="domain" description="Metallo-beta-lactamase" evidence="3">
    <location>
        <begin position="41"/>
        <end position="245"/>
    </location>
</feature>
<dbReference type="SUPFAM" id="SSF56281">
    <property type="entry name" value="Metallo-hydrolase/oxidoreductase"/>
    <property type="match status" value="1"/>
</dbReference>